<organism evidence="2 3">
    <name type="scientific">Microseira wollei NIES-4236</name>
    <dbReference type="NCBI Taxonomy" id="2530354"/>
    <lineage>
        <taxon>Bacteria</taxon>
        <taxon>Bacillati</taxon>
        <taxon>Cyanobacteriota</taxon>
        <taxon>Cyanophyceae</taxon>
        <taxon>Oscillatoriophycideae</taxon>
        <taxon>Aerosakkonematales</taxon>
        <taxon>Aerosakkonemataceae</taxon>
        <taxon>Microseira</taxon>
    </lineage>
</organism>
<keyword evidence="3" id="KW-1185">Reference proteome</keyword>
<feature type="region of interest" description="Disordered" evidence="1">
    <location>
        <begin position="45"/>
        <end position="73"/>
    </location>
</feature>
<dbReference type="Proteomes" id="UP001050975">
    <property type="component" value="Unassembled WGS sequence"/>
</dbReference>
<evidence type="ECO:0000313" key="3">
    <source>
        <dbReference type="Proteomes" id="UP001050975"/>
    </source>
</evidence>
<accession>A0AAV3X760</accession>
<feature type="compositionally biased region" description="Polar residues" evidence="1">
    <location>
        <begin position="50"/>
        <end position="62"/>
    </location>
</feature>
<proteinExistence type="predicted"/>
<gene>
    <name evidence="2" type="ORF">MiSe_08000</name>
</gene>
<name>A0AAV3X760_9CYAN</name>
<evidence type="ECO:0000256" key="1">
    <source>
        <dbReference type="SAM" id="MobiDB-lite"/>
    </source>
</evidence>
<dbReference type="AlphaFoldDB" id="A0AAV3X760"/>
<comment type="caution">
    <text evidence="2">The sequence shown here is derived from an EMBL/GenBank/DDBJ whole genome shotgun (WGS) entry which is preliminary data.</text>
</comment>
<dbReference type="EMBL" id="BLAY01000008">
    <property type="protein sequence ID" value="GET36052.1"/>
    <property type="molecule type" value="Genomic_DNA"/>
</dbReference>
<evidence type="ECO:0000313" key="2">
    <source>
        <dbReference type="EMBL" id="GET36052.1"/>
    </source>
</evidence>
<sequence>MQSQSLISLWGQRFTCGTCAVALVGSLALYHKTVLTNPVMVAGKRPEGNAATNPNGIRTQSGPGAFPVGKTGVPKRVLPGRDSHFSWQQLWETTKFNSSP</sequence>
<dbReference type="RefSeq" id="WP_226575126.1">
    <property type="nucleotide sequence ID" value="NZ_BLAY01000008.1"/>
</dbReference>
<reference evidence="2" key="1">
    <citation type="submission" date="2019-10" db="EMBL/GenBank/DDBJ databases">
        <title>Draft genome sequece of Microseira wollei NIES-4236.</title>
        <authorList>
            <person name="Yamaguchi H."/>
            <person name="Suzuki S."/>
            <person name="Kawachi M."/>
        </authorList>
    </citation>
    <scope>NUCLEOTIDE SEQUENCE</scope>
    <source>
        <strain evidence="2">NIES-4236</strain>
    </source>
</reference>
<protein>
    <submittedName>
        <fullName evidence="2">Uncharacterized protein</fullName>
    </submittedName>
</protein>